<evidence type="ECO:0000256" key="8">
    <source>
        <dbReference type="SAM" id="Phobius"/>
    </source>
</evidence>
<proteinExistence type="inferred from homology"/>
<evidence type="ECO:0000256" key="6">
    <source>
        <dbReference type="ARBA" id="ARBA00023136"/>
    </source>
</evidence>
<dbReference type="Proteomes" id="UP000824264">
    <property type="component" value="Unassembled WGS sequence"/>
</dbReference>
<dbReference type="Pfam" id="PF03601">
    <property type="entry name" value="Cons_hypoth698"/>
    <property type="match status" value="1"/>
</dbReference>
<keyword evidence="5 8" id="KW-1133">Transmembrane helix</keyword>
<gene>
    <name evidence="9" type="ORF">H9874_05335</name>
</gene>
<feature type="transmembrane region" description="Helical" evidence="8">
    <location>
        <begin position="513"/>
        <end position="532"/>
    </location>
</feature>
<comment type="similarity">
    <text evidence="2">Belongs to the UPF0324 family.</text>
</comment>
<evidence type="ECO:0000256" key="4">
    <source>
        <dbReference type="ARBA" id="ARBA00022692"/>
    </source>
</evidence>
<comment type="subcellular location">
    <subcellularLocation>
        <location evidence="1">Cell membrane</location>
        <topology evidence="1">Multi-pass membrane protein</topology>
    </subcellularLocation>
</comment>
<organism evidence="9 10">
    <name type="scientific">Candidatus Bilophila faecipullorum</name>
    <dbReference type="NCBI Taxonomy" id="2838482"/>
    <lineage>
        <taxon>Bacteria</taxon>
        <taxon>Pseudomonadati</taxon>
        <taxon>Thermodesulfobacteriota</taxon>
        <taxon>Desulfovibrionia</taxon>
        <taxon>Desulfovibrionales</taxon>
        <taxon>Desulfovibrionaceae</taxon>
        <taxon>Bilophila</taxon>
    </lineage>
</organism>
<dbReference type="InterPro" id="IPR018383">
    <property type="entry name" value="UPF0324_pro"/>
</dbReference>
<evidence type="ECO:0000313" key="9">
    <source>
        <dbReference type="EMBL" id="HIW78554.1"/>
    </source>
</evidence>
<evidence type="ECO:0000256" key="5">
    <source>
        <dbReference type="ARBA" id="ARBA00022989"/>
    </source>
</evidence>
<name>A0A9D1U8F2_9BACT</name>
<feature type="transmembrane region" description="Helical" evidence="8">
    <location>
        <begin position="247"/>
        <end position="268"/>
    </location>
</feature>
<keyword evidence="6 8" id="KW-0472">Membrane</keyword>
<reference evidence="9" key="1">
    <citation type="journal article" date="2021" name="PeerJ">
        <title>Extensive microbial diversity within the chicken gut microbiome revealed by metagenomics and culture.</title>
        <authorList>
            <person name="Gilroy R."/>
            <person name="Ravi A."/>
            <person name="Getino M."/>
            <person name="Pursley I."/>
            <person name="Horton D.L."/>
            <person name="Alikhan N.F."/>
            <person name="Baker D."/>
            <person name="Gharbi K."/>
            <person name="Hall N."/>
            <person name="Watson M."/>
            <person name="Adriaenssens E.M."/>
            <person name="Foster-Nyarko E."/>
            <person name="Jarju S."/>
            <person name="Secka A."/>
            <person name="Antonio M."/>
            <person name="Oren A."/>
            <person name="Chaudhuri R.R."/>
            <person name="La Ragione R."/>
            <person name="Hildebrand F."/>
            <person name="Pallen M.J."/>
        </authorList>
    </citation>
    <scope>NUCLEOTIDE SEQUENCE</scope>
    <source>
        <strain evidence="9">ChiSxjej5B17-1746</strain>
    </source>
</reference>
<dbReference type="EMBL" id="DXGI01000191">
    <property type="protein sequence ID" value="HIW78554.1"/>
    <property type="molecule type" value="Genomic_DNA"/>
</dbReference>
<dbReference type="PANTHER" id="PTHR30106">
    <property type="entry name" value="INNER MEMBRANE PROTEIN YEIH-RELATED"/>
    <property type="match status" value="1"/>
</dbReference>
<keyword evidence="3" id="KW-1003">Cell membrane</keyword>
<dbReference type="PANTHER" id="PTHR30106:SF1">
    <property type="entry name" value="UPF0324 MEMBRANE PROTEIN FN0533"/>
    <property type="match status" value="1"/>
</dbReference>
<dbReference type="AlphaFoldDB" id="A0A9D1U8F2"/>
<evidence type="ECO:0000256" key="7">
    <source>
        <dbReference type="SAM" id="Coils"/>
    </source>
</evidence>
<evidence type="ECO:0000256" key="1">
    <source>
        <dbReference type="ARBA" id="ARBA00004651"/>
    </source>
</evidence>
<feature type="transmembrane region" description="Helical" evidence="8">
    <location>
        <begin position="27"/>
        <end position="47"/>
    </location>
</feature>
<evidence type="ECO:0000256" key="3">
    <source>
        <dbReference type="ARBA" id="ARBA00022475"/>
    </source>
</evidence>
<feature type="coiled-coil region" evidence="7">
    <location>
        <begin position="121"/>
        <end position="150"/>
    </location>
</feature>
<evidence type="ECO:0000313" key="10">
    <source>
        <dbReference type="Proteomes" id="UP000824264"/>
    </source>
</evidence>
<keyword evidence="7" id="KW-0175">Coiled coil</keyword>
<sequence length="577" mass="61550">MAKEDSNVVIDRAQSHWSDLWKKEDYWAIWLGFAILIAAIAIFINGAPASYKETIDKSNAIMKVESEKAPFKTIAYIQAQDAKKSIQGTNMPIAKTIKNFIATPGKWTNNPLPALFVSQEEADAKNAANKEKAEAAKAKAEAAFAAAQAAETLAADAGYKDATLNAAAETAITDWTKAKAAASKASAKAKPMNLFTTLPLLMVAFAVFFGIGIFVMGQNLPKFLIGFVGLFVCVVIAMLLGKQSTMAYWGIGVEPWGIIFGLLIANTIGTPQWMKPALQVEYFIKTGLVLLGAEILFDKIVAIGTPGIFVAWVVTPIVLITTFIFGQKVLKMPSATLNITISSDMSVCGTSAAIAAAAACRAKKEELTLALGLSMTFTAIMMVALPAFINAVGMPEVLGGAWIGGTVDSTGAVAAAGALLGPKAMYVAATIKMIQNVLIGVTAFGIAVYWCTSVDKTAGREASLMEIWHRFPKFVIGFLTASIIFSMYSASLGPDLGTALINKGVLDGIEKGVRTWFFVLAFTAIGLSTNFRELAPYFKGGKPLILYVCGQSFNLALTLGMAYVMFYLVFPEITAKI</sequence>
<evidence type="ECO:0000256" key="2">
    <source>
        <dbReference type="ARBA" id="ARBA00007977"/>
    </source>
</evidence>
<feature type="transmembrane region" description="Helical" evidence="8">
    <location>
        <begin position="309"/>
        <end position="327"/>
    </location>
</feature>
<comment type="caution">
    <text evidence="9">The sequence shown here is derived from an EMBL/GenBank/DDBJ whole genome shotgun (WGS) entry which is preliminary data.</text>
</comment>
<feature type="transmembrane region" description="Helical" evidence="8">
    <location>
        <begin position="544"/>
        <end position="570"/>
    </location>
</feature>
<feature type="transmembrane region" description="Helical" evidence="8">
    <location>
        <begin position="194"/>
        <end position="217"/>
    </location>
</feature>
<keyword evidence="4 8" id="KW-0812">Transmembrane</keyword>
<reference evidence="9" key="2">
    <citation type="submission" date="2021-04" db="EMBL/GenBank/DDBJ databases">
        <authorList>
            <person name="Gilroy R."/>
        </authorList>
    </citation>
    <scope>NUCLEOTIDE SEQUENCE</scope>
    <source>
        <strain evidence="9">ChiSxjej5B17-1746</strain>
    </source>
</reference>
<feature type="transmembrane region" description="Helical" evidence="8">
    <location>
        <begin position="471"/>
        <end position="492"/>
    </location>
</feature>
<dbReference type="GO" id="GO:0005886">
    <property type="term" value="C:plasma membrane"/>
    <property type="evidence" value="ECO:0007669"/>
    <property type="project" value="UniProtKB-SubCell"/>
</dbReference>
<feature type="transmembrane region" description="Helical" evidence="8">
    <location>
        <begin position="433"/>
        <end position="451"/>
    </location>
</feature>
<feature type="transmembrane region" description="Helical" evidence="8">
    <location>
        <begin position="367"/>
        <end position="389"/>
    </location>
</feature>
<feature type="transmembrane region" description="Helical" evidence="8">
    <location>
        <begin position="223"/>
        <end position="240"/>
    </location>
</feature>
<protein>
    <submittedName>
        <fullName evidence="9">YeiH family protein</fullName>
    </submittedName>
</protein>
<accession>A0A9D1U8F2</accession>